<dbReference type="InterPro" id="IPR008984">
    <property type="entry name" value="SMAD_FHA_dom_sf"/>
</dbReference>
<accession>A0ABT1XIP6</accession>
<dbReference type="SMART" id="SM00240">
    <property type="entry name" value="FHA"/>
    <property type="match status" value="1"/>
</dbReference>
<gene>
    <name evidence="2" type="ORF">NSP04_10915</name>
</gene>
<dbReference type="SUPFAM" id="SSF49879">
    <property type="entry name" value="SMAD/FHA domain"/>
    <property type="match status" value="1"/>
</dbReference>
<dbReference type="InterPro" id="IPR000253">
    <property type="entry name" value="FHA_dom"/>
</dbReference>
<dbReference type="Gene3D" id="2.60.200.20">
    <property type="match status" value="1"/>
</dbReference>
<name>A0ABT1XIP6_9BURK</name>
<protein>
    <submittedName>
        <fullName evidence="2">FHA domain-containing protein</fullName>
    </submittedName>
</protein>
<dbReference type="EMBL" id="JANKHG010000018">
    <property type="protein sequence ID" value="MCR2747158.1"/>
    <property type="molecule type" value="Genomic_DNA"/>
</dbReference>
<proteinExistence type="predicted"/>
<evidence type="ECO:0000259" key="1">
    <source>
        <dbReference type="PROSITE" id="PS50006"/>
    </source>
</evidence>
<reference evidence="2" key="1">
    <citation type="submission" date="2022-07" db="EMBL/GenBank/DDBJ databases">
        <authorList>
            <person name="Xamxidin M."/>
        </authorList>
    </citation>
    <scope>NUCLEOTIDE SEQUENCE</scope>
    <source>
        <strain evidence="2">YS8-69</strain>
    </source>
</reference>
<dbReference type="InterPro" id="IPR046883">
    <property type="entry name" value="T6SS_FHA_C"/>
</dbReference>
<comment type="caution">
    <text evidence="2">The sequence shown here is derived from an EMBL/GenBank/DDBJ whole genome shotgun (WGS) entry which is preliminary data.</text>
</comment>
<sequence>MNSSFQFKVDCLQPSTTSLQPWPVPLHGGIVGRSQECTWVLDDPNRIVSRQHARIHIDDAQCYWTDLGTNSTQVNGKPMPQGEQVRLNLGDVLKIGDYLLTLEMADAHWSGLDALLPRQEVDPLESLMPQAEPALNIDDLLADLSPASQHQAQDSVSRVPVLAQRMYVGSQGAQVNRSIEPEVPLSNAAQPATEKELENLRYLLGIGVQGCMQLLQARRVFKEEMGGDLTTISGKANNPLKFSSSPEEAMARLLGEPSQAYLPADQALQQAFQDVLIHMQLSVARIQTTIEQMQTTFDPQVIMAEATRQGGLAMGLSATRKARLWDLYCERYQKLNDTWN</sequence>
<dbReference type="CDD" id="cd00060">
    <property type="entry name" value="FHA"/>
    <property type="match status" value="1"/>
</dbReference>
<dbReference type="Proteomes" id="UP001165267">
    <property type="component" value="Unassembled WGS sequence"/>
</dbReference>
<dbReference type="Pfam" id="PF20232">
    <property type="entry name" value="T6SS_FHA_C"/>
    <property type="match status" value="1"/>
</dbReference>
<organism evidence="2 3">
    <name type="scientific">Limnobacter parvus</name>
    <dbReference type="NCBI Taxonomy" id="2939690"/>
    <lineage>
        <taxon>Bacteria</taxon>
        <taxon>Pseudomonadati</taxon>
        <taxon>Pseudomonadota</taxon>
        <taxon>Betaproteobacteria</taxon>
        <taxon>Burkholderiales</taxon>
        <taxon>Burkholderiaceae</taxon>
        <taxon>Limnobacter</taxon>
    </lineage>
</organism>
<evidence type="ECO:0000313" key="2">
    <source>
        <dbReference type="EMBL" id="MCR2747158.1"/>
    </source>
</evidence>
<dbReference type="RefSeq" id="WP_257512386.1">
    <property type="nucleotide sequence ID" value="NZ_JANKHG010000018.1"/>
</dbReference>
<evidence type="ECO:0000313" key="3">
    <source>
        <dbReference type="Proteomes" id="UP001165267"/>
    </source>
</evidence>
<keyword evidence="3" id="KW-1185">Reference proteome</keyword>
<dbReference type="Pfam" id="PF00498">
    <property type="entry name" value="FHA"/>
    <property type="match status" value="1"/>
</dbReference>
<feature type="domain" description="FHA" evidence="1">
    <location>
        <begin position="29"/>
        <end position="79"/>
    </location>
</feature>
<dbReference type="PROSITE" id="PS50006">
    <property type="entry name" value="FHA_DOMAIN"/>
    <property type="match status" value="1"/>
</dbReference>